<name>A0A516TNL7_9BACT</name>
<accession>A0A516TNL7</accession>
<evidence type="ECO:0000313" key="2">
    <source>
        <dbReference type="Proteomes" id="UP000315925"/>
    </source>
</evidence>
<dbReference type="KEGG" id="mkc:kam1_1631"/>
<reference evidence="2" key="1">
    <citation type="submission" date="2019-03" db="EMBL/GenBank/DDBJ databases">
        <title>Complete genome of Methylacidiphilum kamchatkense Kam1.</title>
        <authorList>
            <person name="Kruse T."/>
            <person name="Murarilal Ratnadevi C."/>
            <person name="Erikstad H.-A."/>
            <person name="Birkeland N.-K."/>
        </authorList>
    </citation>
    <scope>NUCLEOTIDE SEQUENCE [LARGE SCALE GENOMIC DNA]</scope>
    <source>
        <strain evidence="2">kam1</strain>
    </source>
</reference>
<proteinExistence type="predicted"/>
<organism evidence="1 2">
    <name type="scientific">Methylacidiphilum kamchatkense Kam1</name>
    <dbReference type="NCBI Taxonomy" id="1202785"/>
    <lineage>
        <taxon>Bacteria</taxon>
        <taxon>Pseudomonadati</taxon>
        <taxon>Verrucomicrobiota</taxon>
        <taxon>Methylacidiphilae</taxon>
        <taxon>Methylacidiphilales</taxon>
        <taxon>Methylacidiphilaceae</taxon>
        <taxon>Methylacidiphilum (ex Ratnadevi et al. 2023)</taxon>
    </lineage>
</organism>
<protein>
    <submittedName>
        <fullName evidence="1">Uncharacterized protein</fullName>
    </submittedName>
</protein>
<evidence type="ECO:0000313" key="1">
    <source>
        <dbReference type="EMBL" id="QDQ42846.1"/>
    </source>
</evidence>
<sequence length="63" mass="7111">MVPEHGYTQAECWEIFGQSIAAKTLKEASLELVKKFYLEIVGLNGGILLWTLSSPSLKCRQKR</sequence>
<dbReference type="Proteomes" id="UP000315925">
    <property type="component" value="Chromosome"/>
</dbReference>
<gene>
    <name evidence="1" type="ORF">kam1_1631</name>
</gene>
<dbReference type="EMBL" id="CP037899">
    <property type="protein sequence ID" value="QDQ42846.1"/>
    <property type="molecule type" value="Genomic_DNA"/>
</dbReference>
<dbReference type="AlphaFoldDB" id="A0A516TNL7"/>